<comment type="catalytic activity">
    <reaction evidence="14 15">
        <text>an alpha-D-Man-(1-&gt;3)-beta-D-Man-(1-&gt;4)-beta-D-GlcNAc-(1-&gt;4)-alpha-D-GlcNAc-diphospho-di-trans,poly-cis-dolichol + GDP-alpha-D-mannose = an alpha-D-Man-(1-&gt;3)-[alpha-D-Man-(1-&gt;6)]-beta-D-Man-(1-&gt;4)-beta-D-GlcNAc-(1-&gt;4)-alpha-D-GlcNAc-diphospho-di-trans,poly-cis-dolichol + GDP + H(+)</text>
        <dbReference type="Rhea" id="RHEA:29519"/>
        <dbReference type="Rhea" id="RHEA-COMP:19513"/>
        <dbReference type="Rhea" id="RHEA-COMP:19515"/>
        <dbReference type="ChEBI" id="CHEBI:15378"/>
        <dbReference type="ChEBI" id="CHEBI:57527"/>
        <dbReference type="ChEBI" id="CHEBI:58189"/>
        <dbReference type="ChEBI" id="CHEBI:132510"/>
        <dbReference type="ChEBI" id="CHEBI:132511"/>
        <dbReference type="EC" id="2.4.1.257"/>
    </reaction>
    <physiologicalReaction direction="left-to-right" evidence="14 15">
        <dbReference type="Rhea" id="RHEA:29520"/>
    </physiologicalReaction>
</comment>
<feature type="domain" description="Glycosyltransferase subfamily 4-like N-terminal" evidence="17">
    <location>
        <begin position="13"/>
        <end position="184"/>
    </location>
</feature>
<dbReference type="CDD" id="cd03805">
    <property type="entry name" value="GT4_ALG2-like"/>
    <property type="match status" value="1"/>
</dbReference>
<comment type="catalytic activity">
    <reaction evidence="13 15">
        <text>a beta-D-Man-(1-&gt;4)-beta-D-GlcNAc-(1-&gt;4)-alpha-D-GlcNAc-diphospho-di-trans,poly-cis-dolichol + GDP-alpha-D-mannose = an alpha-D-Man-(1-&gt;3)-beta-D-Man-(1-&gt;4)-beta-D-GlcNAc-(1-&gt;4)-alpha-D-GlcNAc-diphospho-di-trans,poly-cis-dolichol + GDP + H(+)</text>
        <dbReference type="Rhea" id="RHEA:29515"/>
        <dbReference type="Rhea" id="RHEA-COMP:19511"/>
        <dbReference type="Rhea" id="RHEA-COMP:19513"/>
        <dbReference type="ChEBI" id="CHEBI:15378"/>
        <dbReference type="ChEBI" id="CHEBI:57527"/>
        <dbReference type="ChEBI" id="CHEBI:58189"/>
        <dbReference type="ChEBI" id="CHEBI:58472"/>
        <dbReference type="ChEBI" id="CHEBI:132510"/>
        <dbReference type="EC" id="2.4.1.132"/>
    </reaction>
    <physiologicalReaction direction="left-to-right" evidence="13 15">
        <dbReference type="Rhea" id="RHEA:29516"/>
    </physiologicalReaction>
</comment>
<dbReference type="Pfam" id="PF00534">
    <property type="entry name" value="Glycos_transf_1"/>
    <property type="match status" value="1"/>
</dbReference>
<keyword evidence="8 15" id="KW-0808">Transferase</keyword>
<dbReference type="SUPFAM" id="SSF53756">
    <property type="entry name" value="UDP-Glycosyltransferase/glycogen phosphorylase"/>
    <property type="match status" value="1"/>
</dbReference>
<dbReference type="Gene3D" id="3.40.50.2000">
    <property type="entry name" value="Glycogen Phosphorylase B"/>
    <property type="match status" value="2"/>
</dbReference>
<keyword evidence="9 15" id="KW-0812">Transmembrane</keyword>
<evidence type="ECO:0000313" key="19">
    <source>
        <dbReference type="Proteomes" id="UP000095023"/>
    </source>
</evidence>
<gene>
    <name evidence="18" type="ORF">CANCADRAFT_30449</name>
</gene>
<dbReference type="PANTHER" id="PTHR45918:SF1">
    <property type="entry name" value="ALPHA-1,3_1,6-MANNOSYLTRANSFERASE ALG2"/>
    <property type="match status" value="1"/>
</dbReference>
<keyword evidence="12 15" id="KW-0472">Membrane</keyword>
<keyword evidence="11 15" id="KW-1133">Transmembrane helix</keyword>
<dbReference type="InterPro" id="IPR001296">
    <property type="entry name" value="Glyco_trans_1"/>
</dbReference>
<comment type="pathway">
    <text evidence="3 15">Protein modification; protein glycosylation.</text>
</comment>
<proteinExistence type="inferred from homology"/>
<reference evidence="19" key="1">
    <citation type="submission" date="2016-02" db="EMBL/GenBank/DDBJ databases">
        <title>Comparative genomics of biotechnologically important yeasts.</title>
        <authorList>
            <consortium name="DOE Joint Genome Institute"/>
            <person name="Riley R."/>
            <person name="Haridas S."/>
            <person name="Wolfe K.H."/>
            <person name="Lopes M.R."/>
            <person name="Hittinger C.T."/>
            <person name="Goker M."/>
            <person name="Salamov A."/>
            <person name="Wisecaver J."/>
            <person name="Long T.M."/>
            <person name="Aerts A.L."/>
            <person name="Barry K."/>
            <person name="Choi C."/>
            <person name="Clum A."/>
            <person name="Coughlan A.Y."/>
            <person name="Deshpande S."/>
            <person name="Douglass A.P."/>
            <person name="Hanson S.J."/>
            <person name="Klenk H.-P."/>
            <person name="Labutti K."/>
            <person name="Lapidus A."/>
            <person name="Lindquist E."/>
            <person name="Lipzen A."/>
            <person name="Meier-Kolthoff J.P."/>
            <person name="Ohm R.A."/>
            <person name="Otillar R.P."/>
            <person name="Pangilinan J."/>
            <person name="Peng Y."/>
            <person name="Rokas A."/>
            <person name="Rosa C.A."/>
            <person name="Scheuner C."/>
            <person name="Sibirny A.A."/>
            <person name="Slot J.C."/>
            <person name="Stielow J.B."/>
            <person name="Sun H."/>
            <person name="Kurtzman C.P."/>
            <person name="Blackwell M."/>
            <person name="Jeffries T.W."/>
            <person name="Grigoriev I.V."/>
        </authorList>
    </citation>
    <scope>NUCLEOTIDE SEQUENCE [LARGE SCALE GENOMIC DNA]</scope>
    <source>
        <strain evidence="19">NRRL Y-17796</strain>
    </source>
</reference>
<keyword evidence="7 15" id="KW-0328">Glycosyltransferase</keyword>
<organism evidence="18 19">
    <name type="scientific">Tortispora caseinolytica NRRL Y-17796</name>
    <dbReference type="NCBI Taxonomy" id="767744"/>
    <lineage>
        <taxon>Eukaryota</taxon>
        <taxon>Fungi</taxon>
        <taxon>Dikarya</taxon>
        <taxon>Ascomycota</taxon>
        <taxon>Saccharomycotina</taxon>
        <taxon>Trigonopsidomycetes</taxon>
        <taxon>Trigonopsidales</taxon>
        <taxon>Trigonopsidaceae</taxon>
        <taxon>Tortispora</taxon>
    </lineage>
</organism>
<evidence type="ECO:0000256" key="8">
    <source>
        <dbReference type="ARBA" id="ARBA00022679"/>
    </source>
</evidence>
<evidence type="ECO:0000256" key="9">
    <source>
        <dbReference type="ARBA" id="ARBA00022692"/>
    </source>
</evidence>
<dbReference type="GO" id="GO:0004378">
    <property type="term" value="F:GDP-Man:Man(1)GlcNAc(2)-PP-Dol alpha-1,3-mannosyltransferase activity"/>
    <property type="evidence" value="ECO:0007669"/>
    <property type="project" value="UniProtKB-UniRule"/>
</dbReference>
<accession>A0A1E4TKC9</accession>
<dbReference type="EMBL" id="KV453841">
    <property type="protein sequence ID" value="ODV92211.1"/>
    <property type="molecule type" value="Genomic_DNA"/>
</dbReference>
<dbReference type="GO" id="GO:0006488">
    <property type="term" value="P:dolichol-linked oligosaccharide biosynthetic process"/>
    <property type="evidence" value="ECO:0007669"/>
    <property type="project" value="EnsemblFungi"/>
</dbReference>
<protein>
    <recommendedName>
        <fullName evidence="6 15">Alpha-1,3/1,6-mannosyltransferase ALG2</fullName>
        <ecNumber evidence="5 15">2.4.1.132</ecNumber>
        <ecNumber evidence="4 15">2.4.1.257</ecNumber>
    </recommendedName>
    <alternativeName>
        <fullName evidence="15">GDP-Man:Man(1)GlcNAc(2)-PP-Dol alpha-1,3-mannosyltransferase</fullName>
    </alternativeName>
</protein>
<dbReference type="UniPathway" id="UPA00378"/>
<dbReference type="GO" id="GO:0102704">
    <property type="term" value="F:GDP-Man:Man(2)GlcNAc(2)-PP-Dol alpha-1,6-mannosyltransferase activity"/>
    <property type="evidence" value="ECO:0007669"/>
    <property type="project" value="UniProtKB-UniRule"/>
</dbReference>
<dbReference type="GO" id="GO:0005789">
    <property type="term" value="C:endoplasmic reticulum membrane"/>
    <property type="evidence" value="ECO:0007669"/>
    <property type="project" value="UniProtKB-SubCell"/>
</dbReference>
<comment type="similarity">
    <text evidence="15">Belongs to the glycosyltransferase group 1 family.</text>
</comment>
<evidence type="ECO:0000313" key="18">
    <source>
        <dbReference type="EMBL" id="ODV92211.1"/>
    </source>
</evidence>
<evidence type="ECO:0000259" key="17">
    <source>
        <dbReference type="Pfam" id="PF13439"/>
    </source>
</evidence>
<evidence type="ECO:0000256" key="2">
    <source>
        <dbReference type="ARBA" id="ARBA00004586"/>
    </source>
</evidence>
<evidence type="ECO:0000256" key="10">
    <source>
        <dbReference type="ARBA" id="ARBA00022824"/>
    </source>
</evidence>
<evidence type="ECO:0000256" key="12">
    <source>
        <dbReference type="ARBA" id="ARBA00023136"/>
    </source>
</evidence>
<evidence type="ECO:0000256" key="11">
    <source>
        <dbReference type="ARBA" id="ARBA00022989"/>
    </source>
</evidence>
<comment type="subcellular location">
    <subcellularLocation>
        <location evidence="2 15">Endoplasmic reticulum membrane</location>
    </subcellularLocation>
</comment>
<dbReference type="OrthoDB" id="448893at2759"/>
<dbReference type="Pfam" id="PF13439">
    <property type="entry name" value="Glyco_transf_4"/>
    <property type="match status" value="1"/>
</dbReference>
<name>A0A1E4TKC9_9ASCO</name>
<feature type="domain" description="Glycosyl transferase family 1" evidence="16">
    <location>
        <begin position="202"/>
        <end position="387"/>
    </location>
</feature>
<dbReference type="AlphaFoldDB" id="A0A1E4TKC9"/>
<evidence type="ECO:0000256" key="13">
    <source>
        <dbReference type="ARBA" id="ARBA00045103"/>
    </source>
</evidence>
<dbReference type="EC" id="2.4.1.132" evidence="5 15"/>
<dbReference type="Proteomes" id="UP000095023">
    <property type="component" value="Unassembled WGS sequence"/>
</dbReference>
<evidence type="ECO:0000256" key="4">
    <source>
        <dbReference type="ARBA" id="ARBA00011969"/>
    </source>
</evidence>
<dbReference type="InterPro" id="IPR028098">
    <property type="entry name" value="Glyco_trans_4-like_N"/>
</dbReference>
<evidence type="ECO:0000256" key="7">
    <source>
        <dbReference type="ARBA" id="ARBA00022676"/>
    </source>
</evidence>
<keyword evidence="10 15" id="KW-0256">Endoplasmic reticulum</keyword>
<dbReference type="InterPro" id="IPR027054">
    <property type="entry name" value="ALG2"/>
</dbReference>
<evidence type="ECO:0000259" key="16">
    <source>
        <dbReference type="Pfam" id="PF00534"/>
    </source>
</evidence>
<evidence type="ECO:0000256" key="1">
    <source>
        <dbReference type="ARBA" id="ARBA00003142"/>
    </source>
</evidence>
<sequence>MKVTFIHPDLGLGGAERLVLDAALGLQDLGHEVSVYTSHCDRNHAFMEIKKGLIDYHVYGDFFPRSIAGKFHIIGAIVRQLYLSCFVPTDSDVYIVDQLSASLPLLRLRSDSKIVFYCHFPDQLLAQRSSTIRSIYRLPWDWLEQVTTAVADEILVNSKFTRSVFAKTFTFIKRTPDVIYPCVPIAPSVTSSHMATLIAPYTTVLSINRFERKKNVELAIKAYAKLIHNPSVGAEDKLALKLVIAGGYDPRVSENIEYLSELCTLAKDLRLSYCLRHPGESLDTIDPQINVLFLPSITDSEKTVLLENSRVLLYTPAFEHFGIVPLEAMYAGTPVLAVNSGGPTETVKEDVTGWLRDADDTEAWAKVLYKVCFDDEFINSSYSKMVDNGINHIHNNFSREAMADAFEKIIEKVIKQKHRPPVFLADLTLFTLLFSALAIPIIAFLLYSFL</sequence>
<evidence type="ECO:0000256" key="14">
    <source>
        <dbReference type="ARBA" id="ARBA00045104"/>
    </source>
</evidence>
<evidence type="ECO:0000256" key="15">
    <source>
        <dbReference type="RuleBase" id="RU367136"/>
    </source>
</evidence>
<keyword evidence="19" id="KW-1185">Reference proteome</keyword>
<evidence type="ECO:0000256" key="6">
    <source>
        <dbReference type="ARBA" id="ARBA00019218"/>
    </source>
</evidence>
<dbReference type="EC" id="2.4.1.257" evidence="4 15"/>
<evidence type="ECO:0000256" key="3">
    <source>
        <dbReference type="ARBA" id="ARBA00004922"/>
    </source>
</evidence>
<evidence type="ECO:0000256" key="5">
    <source>
        <dbReference type="ARBA" id="ARBA00012649"/>
    </source>
</evidence>
<comment type="function">
    <text evidence="1 15">Mannosylates Man(2)GlcNAc(2)-dolichol diphosphate and Man(1)GlcNAc(2)-dolichol diphosphate to form Man(3)GlcNAc(2)-dolichol diphosphate.</text>
</comment>
<feature type="transmembrane region" description="Helical" evidence="15">
    <location>
        <begin position="422"/>
        <end position="447"/>
    </location>
</feature>
<dbReference type="GO" id="GO:0033164">
    <property type="term" value="F:initiation-specific glycolipid 1,6-alpha-mannosyltransferase activity"/>
    <property type="evidence" value="ECO:0007669"/>
    <property type="project" value="EnsemblFungi"/>
</dbReference>
<dbReference type="PANTHER" id="PTHR45918">
    <property type="entry name" value="ALPHA-1,3/1,6-MANNOSYLTRANSFERASE ALG2"/>
    <property type="match status" value="1"/>
</dbReference>